<reference evidence="2" key="1">
    <citation type="submission" date="2018-11" db="EMBL/GenBank/DDBJ databases">
        <authorList>
            <consortium name="Pathogen Informatics"/>
        </authorList>
    </citation>
    <scope>NUCLEOTIDE SEQUENCE</scope>
</reference>
<feature type="domain" description="Ferritin-like diiron" evidence="1">
    <location>
        <begin position="20"/>
        <end position="84"/>
    </location>
</feature>
<dbReference type="InterPro" id="IPR009078">
    <property type="entry name" value="Ferritin-like_SF"/>
</dbReference>
<dbReference type="InterPro" id="IPR012347">
    <property type="entry name" value="Ferritin-like"/>
</dbReference>
<dbReference type="Proteomes" id="UP000784294">
    <property type="component" value="Unassembled WGS sequence"/>
</dbReference>
<gene>
    <name evidence="2" type="ORF">PXEA_LOCUS2946</name>
</gene>
<protein>
    <recommendedName>
        <fullName evidence="1">Ferritin-like diiron domain-containing protein</fullName>
    </recommendedName>
</protein>
<dbReference type="AlphaFoldDB" id="A0A3S5B071"/>
<sequence>MESTDEEPKSNSSRENKPCYLLHSDLSAGLRSHITEELEGQLIYLSMASHFDRGDVNMPGLAAYFRYLADEKLSAADQVRLGQT</sequence>
<dbReference type="GO" id="GO:0008199">
    <property type="term" value="F:ferric iron binding"/>
    <property type="evidence" value="ECO:0007669"/>
    <property type="project" value="InterPro"/>
</dbReference>
<dbReference type="Pfam" id="PF00210">
    <property type="entry name" value="Ferritin"/>
    <property type="match status" value="1"/>
</dbReference>
<accession>A0A3S5B071</accession>
<proteinExistence type="predicted"/>
<dbReference type="EMBL" id="CAAALY010006499">
    <property type="protein sequence ID" value="VEL09506.1"/>
    <property type="molecule type" value="Genomic_DNA"/>
</dbReference>
<evidence type="ECO:0000313" key="2">
    <source>
        <dbReference type="EMBL" id="VEL09506.1"/>
    </source>
</evidence>
<name>A0A3S5B071_9PLAT</name>
<dbReference type="InterPro" id="IPR009040">
    <property type="entry name" value="Ferritin-like_diiron"/>
</dbReference>
<dbReference type="InterPro" id="IPR008331">
    <property type="entry name" value="Ferritin_DPS_dom"/>
</dbReference>
<keyword evidence="3" id="KW-1185">Reference proteome</keyword>
<comment type="caution">
    <text evidence="2">The sequence shown here is derived from an EMBL/GenBank/DDBJ whole genome shotgun (WGS) entry which is preliminary data.</text>
</comment>
<evidence type="ECO:0000313" key="3">
    <source>
        <dbReference type="Proteomes" id="UP000784294"/>
    </source>
</evidence>
<organism evidence="2 3">
    <name type="scientific">Protopolystoma xenopodis</name>
    <dbReference type="NCBI Taxonomy" id="117903"/>
    <lineage>
        <taxon>Eukaryota</taxon>
        <taxon>Metazoa</taxon>
        <taxon>Spiralia</taxon>
        <taxon>Lophotrochozoa</taxon>
        <taxon>Platyhelminthes</taxon>
        <taxon>Monogenea</taxon>
        <taxon>Polyopisthocotylea</taxon>
        <taxon>Polystomatidea</taxon>
        <taxon>Polystomatidae</taxon>
        <taxon>Protopolystoma</taxon>
    </lineage>
</organism>
<dbReference type="SUPFAM" id="SSF47240">
    <property type="entry name" value="Ferritin-like"/>
    <property type="match status" value="1"/>
</dbReference>
<dbReference type="PROSITE" id="PS50905">
    <property type="entry name" value="FERRITIN_LIKE"/>
    <property type="match status" value="1"/>
</dbReference>
<dbReference type="Gene3D" id="1.20.1260.10">
    <property type="match status" value="1"/>
</dbReference>
<evidence type="ECO:0000259" key="1">
    <source>
        <dbReference type="PROSITE" id="PS50905"/>
    </source>
</evidence>